<feature type="domain" description="Extracellular mutant protein 11 C-terminal" evidence="2">
    <location>
        <begin position="400"/>
        <end position="532"/>
    </location>
</feature>
<protein>
    <recommendedName>
        <fullName evidence="2">Extracellular mutant protein 11 C-terminal domain-containing protein</fullName>
    </recommendedName>
</protein>
<feature type="region of interest" description="Disordered" evidence="1">
    <location>
        <begin position="243"/>
        <end position="293"/>
    </location>
</feature>
<dbReference type="Pfam" id="PF15463">
    <property type="entry name" value="ECM11"/>
    <property type="match status" value="1"/>
</dbReference>
<feature type="region of interest" description="Disordered" evidence="1">
    <location>
        <begin position="1"/>
        <end position="77"/>
    </location>
</feature>
<dbReference type="EMBL" id="JAVRRD010000008">
    <property type="protein sequence ID" value="KAK5056078.1"/>
    <property type="molecule type" value="Genomic_DNA"/>
</dbReference>
<evidence type="ECO:0000259" key="2">
    <source>
        <dbReference type="Pfam" id="PF15463"/>
    </source>
</evidence>
<accession>A0AAV9NFT2</accession>
<feature type="compositionally biased region" description="Acidic residues" evidence="1">
    <location>
        <begin position="364"/>
        <end position="374"/>
    </location>
</feature>
<feature type="compositionally biased region" description="Polar residues" evidence="1">
    <location>
        <begin position="89"/>
        <end position="108"/>
    </location>
</feature>
<evidence type="ECO:0000313" key="3">
    <source>
        <dbReference type="EMBL" id="KAK5056078.1"/>
    </source>
</evidence>
<evidence type="ECO:0000256" key="1">
    <source>
        <dbReference type="SAM" id="MobiDB-lite"/>
    </source>
</evidence>
<proteinExistence type="predicted"/>
<dbReference type="RefSeq" id="XP_064708048.1">
    <property type="nucleotide sequence ID" value="XM_064856148.1"/>
</dbReference>
<dbReference type="GeneID" id="89980771"/>
<feature type="region of interest" description="Disordered" evidence="1">
    <location>
        <begin position="319"/>
        <end position="395"/>
    </location>
</feature>
<sequence length="539" mass="60231">MPLASTSGPGVQHFVQNRESANSHASLTTRSITPQPQEQRNRSRQKHGRTQNESRARSNSHNGASGKRHIFAHDPESLKLQIPNTLRKTVSAIPQNDPNDTGRGSSASAVAKTRTSRQHEISAFDDTQSIHFDDSTSILDDDVDLTLQFGHESNERFPLEPSKTVHREGHGRPRQDHVKKPLALGHNALLSGDWRAQVEKEKRLQRQFGPSLDAHHGHAGYIDQAYGDAHNERYEEDVEFADKEPYVWQDTPSRPRPGIETKLSPRPKIDDSKQNHVRPSIADEPESPPLPTRKADLLQHAPVEPLPEVVNRFKVRQPLGADSPIDQPAADNNNTKTSILQPQPRTHTNPPFSSKVSSYHESSSEEDQAADDEPSTNPPSVTSTLPASGTKRPHDAIDIDYDAETLKTKTLAELDGIPFTLDPSLPTPQPALDSNGNAMSLSAKLTNLTKMRAEDQTQLFRVQTDAEREETAMWFLDKFRDDMQKLLRARVERRKVALRYEMLVKMRERKVTVKKADVQSELDALKKGGGELIAGRART</sequence>
<keyword evidence="4" id="KW-1185">Reference proteome</keyword>
<evidence type="ECO:0000313" key="4">
    <source>
        <dbReference type="Proteomes" id="UP001358417"/>
    </source>
</evidence>
<feature type="compositionally biased region" description="Polar residues" evidence="1">
    <location>
        <begin position="378"/>
        <end position="387"/>
    </location>
</feature>
<gene>
    <name evidence="3" type="ORF">LTR84_012629</name>
</gene>
<organism evidence="3 4">
    <name type="scientific">Exophiala bonariae</name>
    <dbReference type="NCBI Taxonomy" id="1690606"/>
    <lineage>
        <taxon>Eukaryota</taxon>
        <taxon>Fungi</taxon>
        <taxon>Dikarya</taxon>
        <taxon>Ascomycota</taxon>
        <taxon>Pezizomycotina</taxon>
        <taxon>Eurotiomycetes</taxon>
        <taxon>Chaetothyriomycetidae</taxon>
        <taxon>Chaetothyriales</taxon>
        <taxon>Herpotrichiellaceae</taxon>
        <taxon>Exophiala</taxon>
    </lineage>
</organism>
<feature type="region of interest" description="Disordered" evidence="1">
    <location>
        <begin position="89"/>
        <end position="121"/>
    </location>
</feature>
<dbReference type="Proteomes" id="UP001358417">
    <property type="component" value="Unassembled WGS sequence"/>
</dbReference>
<reference evidence="3 4" key="1">
    <citation type="submission" date="2023-08" db="EMBL/GenBank/DDBJ databases">
        <title>Black Yeasts Isolated from many extreme environments.</title>
        <authorList>
            <person name="Coleine C."/>
            <person name="Stajich J.E."/>
            <person name="Selbmann L."/>
        </authorList>
    </citation>
    <scope>NUCLEOTIDE SEQUENCE [LARGE SCALE GENOMIC DNA]</scope>
    <source>
        <strain evidence="3 4">CCFEE 5792</strain>
    </source>
</reference>
<feature type="compositionally biased region" description="Polar residues" evidence="1">
    <location>
        <begin position="330"/>
        <end position="352"/>
    </location>
</feature>
<dbReference type="InterPro" id="IPR029178">
    <property type="entry name" value="Ecm11_C"/>
</dbReference>
<name>A0AAV9NFT2_9EURO</name>
<feature type="compositionally biased region" description="Polar residues" evidence="1">
    <location>
        <begin position="1"/>
        <end position="38"/>
    </location>
</feature>
<comment type="caution">
    <text evidence="3">The sequence shown here is derived from an EMBL/GenBank/DDBJ whole genome shotgun (WGS) entry which is preliminary data.</text>
</comment>
<dbReference type="AlphaFoldDB" id="A0AAV9NFT2"/>